<organism evidence="7 8">
    <name type="scientific">Nicoletella semolina</name>
    <dbReference type="NCBI Taxonomy" id="271160"/>
    <lineage>
        <taxon>Bacteria</taxon>
        <taxon>Pseudomonadati</taxon>
        <taxon>Pseudomonadota</taxon>
        <taxon>Gammaproteobacteria</taxon>
        <taxon>Pasteurellales</taxon>
        <taxon>Pasteurellaceae</taxon>
        <taxon>Nicoletella</taxon>
    </lineage>
</organism>
<dbReference type="PROSITE" id="PS51257">
    <property type="entry name" value="PROKAR_LIPOPROTEIN"/>
    <property type="match status" value="1"/>
</dbReference>
<name>A0A4R2N8C2_9PAST</name>
<evidence type="ECO:0000259" key="6">
    <source>
        <dbReference type="SMART" id="SM00925"/>
    </source>
</evidence>
<keyword evidence="3" id="KW-0456">Lyase</keyword>
<feature type="domain" description="Lytic transglycosylase MltA" evidence="6">
    <location>
        <begin position="143"/>
        <end position="273"/>
    </location>
</feature>
<dbReference type="GO" id="GO:0004553">
    <property type="term" value="F:hydrolase activity, hydrolyzing O-glycosyl compounds"/>
    <property type="evidence" value="ECO:0007669"/>
    <property type="project" value="InterPro"/>
</dbReference>
<dbReference type="PANTHER" id="PTHR30124">
    <property type="entry name" value="MEMBRANE-BOUND LYTIC MUREIN TRANSGLYCOSYLASE A"/>
    <property type="match status" value="1"/>
</dbReference>
<dbReference type="Gene3D" id="2.40.240.50">
    <property type="entry name" value="Barwin-like endoglucanases"/>
    <property type="match status" value="1"/>
</dbReference>
<dbReference type="GO" id="GO:0019867">
    <property type="term" value="C:outer membrane"/>
    <property type="evidence" value="ECO:0007669"/>
    <property type="project" value="InterPro"/>
</dbReference>
<dbReference type="GO" id="GO:0008933">
    <property type="term" value="F:peptidoglycan lytic transglycosylase activity"/>
    <property type="evidence" value="ECO:0007669"/>
    <property type="project" value="TreeGrafter"/>
</dbReference>
<evidence type="ECO:0000256" key="2">
    <source>
        <dbReference type="ARBA" id="ARBA00012587"/>
    </source>
</evidence>
<dbReference type="GO" id="GO:0009254">
    <property type="term" value="P:peptidoglycan turnover"/>
    <property type="evidence" value="ECO:0007669"/>
    <property type="project" value="InterPro"/>
</dbReference>
<comment type="caution">
    <text evidence="7">The sequence shown here is derived from an EMBL/GenBank/DDBJ whole genome shotgun (WGS) entry which is preliminary data.</text>
</comment>
<dbReference type="GO" id="GO:0009253">
    <property type="term" value="P:peptidoglycan catabolic process"/>
    <property type="evidence" value="ECO:0007669"/>
    <property type="project" value="TreeGrafter"/>
</dbReference>
<dbReference type="PANTHER" id="PTHR30124:SF0">
    <property type="entry name" value="MEMBRANE-BOUND LYTIC MUREIN TRANSGLYCOSYLASE A"/>
    <property type="match status" value="1"/>
</dbReference>
<keyword evidence="4" id="KW-0961">Cell wall biogenesis/degradation</keyword>
<dbReference type="CDD" id="cd14668">
    <property type="entry name" value="mlta_B"/>
    <property type="match status" value="1"/>
</dbReference>
<dbReference type="GO" id="GO:0071555">
    <property type="term" value="P:cell wall organization"/>
    <property type="evidence" value="ECO:0007669"/>
    <property type="project" value="UniProtKB-KW"/>
</dbReference>
<dbReference type="EC" id="4.2.2.n1" evidence="2"/>
<dbReference type="Gene3D" id="2.40.40.10">
    <property type="entry name" value="RlpA-like domain"/>
    <property type="match status" value="1"/>
</dbReference>
<dbReference type="InterPro" id="IPR010611">
    <property type="entry name" value="3D_dom"/>
</dbReference>
<keyword evidence="8" id="KW-1185">Reference proteome</keyword>
<evidence type="ECO:0000313" key="7">
    <source>
        <dbReference type="EMBL" id="TCP17189.1"/>
    </source>
</evidence>
<dbReference type="Proteomes" id="UP000295537">
    <property type="component" value="Unassembled WGS sequence"/>
</dbReference>
<dbReference type="InterPro" id="IPR026044">
    <property type="entry name" value="MltA"/>
</dbReference>
<dbReference type="Pfam" id="PF03562">
    <property type="entry name" value="MltA"/>
    <property type="match status" value="2"/>
</dbReference>
<dbReference type="CDD" id="cd14485">
    <property type="entry name" value="mltA_like_LT_A"/>
    <property type="match status" value="1"/>
</dbReference>
<gene>
    <name evidence="7" type="ORF">EV693_10754</name>
</gene>
<evidence type="ECO:0000256" key="5">
    <source>
        <dbReference type="ARBA" id="ARBA00030918"/>
    </source>
</evidence>
<dbReference type="NCBIfam" id="NF008366">
    <property type="entry name" value="PRK11162.1"/>
    <property type="match status" value="1"/>
</dbReference>
<dbReference type="SUPFAM" id="SSF50685">
    <property type="entry name" value="Barwin-like endoglucanases"/>
    <property type="match status" value="1"/>
</dbReference>
<dbReference type="InterPro" id="IPR036908">
    <property type="entry name" value="RlpA-like_sf"/>
</dbReference>
<reference evidence="7 8" key="1">
    <citation type="submission" date="2019-03" db="EMBL/GenBank/DDBJ databases">
        <title>Genomic Encyclopedia of Type Strains, Phase IV (KMG-IV): sequencing the most valuable type-strain genomes for metagenomic binning, comparative biology and taxonomic classification.</title>
        <authorList>
            <person name="Goeker M."/>
        </authorList>
    </citation>
    <scope>NUCLEOTIDE SEQUENCE [LARGE SCALE GENOMIC DNA]</scope>
    <source>
        <strain evidence="7 8">DSM 16380</strain>
    </source>
</reference>
<proteinExistence type="predicted"/>
<dbReference type="SMART" id="SM00925">
    <property type="entry name" value="MltA"/>
    <property type="match status" value="1"/>
</dbReference>
<dbReference type="Pfam" id="PF06725">
    <property type="entry name" value="3D"/>
    <property type="match status" value="1"/>
</dbReference>
<evidence type="ECO:0000313" key="8">
    <source>
        <dbReference type="Proteomes" id="UP000295537"/>
    </source>
</evidence>
<protein>
    <recommendedName>
        <fullName evidence="2">peptidoglycan lytic exotransglycosylase</fullName>
        <ecNumber evidence="2">4.2.2.n1</ecNumber>
    </recommendedName>
    <alternativeName>
        <fullName evidence="5">Murein hydrolase A</fullName>
    </alternativeName>
</protein>
<evidence type="ECO:0000256" key="4">
    <source>
        <dbReference type="ARBA" id="ARBA00023316"/>
    </source>
</evidence>
<evidence type="ECO:0000256" key="3">
    <source>
        <dbReference type="ARBA" id="ARBA00023239"/>
    </source>
</evidence>
<dbReference type="AlphaFoldDB" id="A0A4R2N8C2"/>
<evidence type="ECO:0000256" key="1">
    <source>
        <dbReference type="ARBA" id="ARBA00001420"/>
    </source>
</evidence>
<comment type="catalytic activity">
    <reaction evidence="1">
        <text>Exolytic cleavage of the (1-&gt;4)-beta-glycosidic linkage between N-acetylmuramic acid (MurNAc) and N-acetylglucosamine (GlcNAc) residues in peptidoglycan, from either the reducing or the non-reducing ends of the peptidoglycan chains, with concomitant formation of a 1,6-anhydrobond in the MurNAc residue.</text>
        <dbReference type="EC" id="4.2.2.n1"/>
    </reaction>
</comment>
<accession>A0A4R2N8C2</accession>
<dbReference type="EMBL" id="SLXJ01000007">
    <property type="protein sequence ID" value="TCP17189.1"/>
    <property type="molecule type" value="Genomic_DNA"/>
</dbReference>
<dbReference type="InterPro" id="IPR005300">
    <property type="entry name" value="MltA_B"/>
</dbReference>
<sequence>MSFSAWKMSKKWKIYQKTTLLSAIAFITSCNNTSQNSYDLTKFGASYTGRQFIPQSMPTVATSYIAKSGQIINQQDFLTQLDNVRHYSTRLANQYAVTYGKITSWLAAGGRLQELTRYGVQLNQMRGQDGYQNVMMTGYFVPIIEARTTPQGEFRYPIYAIPQGNKKYSRSEIYQGALNGRGLELAYSNSLLDNFLMEVQGSGFVHIGDGNLRHFAYGDKNGYSYTSIGRLLVEAGEIEKEKMSVQAIRQWAERNPNKLQGLLERNQSFVYFRPDATFDVKGSAGVPLVALASVASDRNIVPSGSVLLVEMPLIDHNGNWRGRHELRLMVALDVGGAVKGQHFDIYQGIGEKAGHQAGLMKHFGRVWVLN</sequence>
<dbReference type="OrthoDB" id="9783686at2"/>